<evidence type="ECO:0000256" key="1">
    <source>
        <dbReference type="ARBA" id="ARBA00005953"/>
    </source>
</evidence>
<dbReference type="EMBL" id="QMDV01000003">
    <property type="protein sequence ID" value="RAU82617.1"/>
    <property type="molecule type" value="Genomic_DNA"/>
</dbReference>
<evidence type="ECO:0000313" key="4">
    <source>
        <dbReference type="Proteomes" id="UP000251692"/>
    </source>
</evidence>
<dbReference type="Pfam" id="PF13279">
    <property type="entry name" value="4HBT_2"/>
    <property type="match status" value="1"/>
</dbReference>
<reference evidence="3 4" key="1">
    <citation type="submission" date="2018-06" db="EMBL/GenBank/DDBJ databases">
        <authorList>
            <person name="Liu Z.-W."/>
        </authorList>
    </citation>
    <scope>NUCLEOTIDE SEQUENCE [LARGE SCALE GENOMIC DNA]</scope>
    <source>
        <strain evidence="3 4">2b14</strain>
    </source>
</reference>
<proteinExistence type="inferred from homology"/>
<dbReference type="PANTHER" id="PTHR31793:SF27">
    <property type="entry name" value="NOVEL THIOESTERASE SUPERFAMILY DOMAIN AND SAPOSIN A-TYPE DOMAIN CONTAINING PROTEIN (0610012H03RIK)"/>
    <property type="match status" value="1"/>
</dbReference>
<dbReference type="PANTHER" id="PTHR31793">
    <property type="entry name" value="4-HYDROXYBENZOYL-COA THIOESTERASE FAMILY MEMBER"/>
    <property type="match status" value="1"/>
</dbReference>
<evidence type="ECO:0000313" key="3">
    <source>
        <dbReference type="EMBL" id="RAU82617.1"/>
    </source>
</evidence>
<organism evidence="3 4">
    <name type="scientific">Pontibacter arcticus</name>
    <dbReference type="NCBI Taxonomy" id="2080288"/>
    <lineage>
        <taxon>Bacteria</taxon>
        <taxon>Pseudomonadati</taxon>
        <taxon>Bacteroidota</taxon>
        <taxon>Cytophagia</taxon>
        <taxon>Cytophagales</taxon>
        <taxon>Hymenobacteraceae</taxon>
        <taxon>Pontibacter</taxon>
    </lineage>
</organism>
<accession>A0A364RED0</accession>
<name>A0A364RED0_9BACT</name>
<evidence type="ECO:0000256" key="2">
    <source>
        <dbReference type="ARBA" id="ARBA00022801"/>
    </source>
</evidence>
<comment type="similarity">
    <text evidence="1">Belongs to the 4-hydroxybenzoyl-CoA thioesterase family.</text>
</comment>
<dbReference type="Gene3D" id="3.10.129.10">
    <property type="entry name" value="Hotdog Thioesterase"/>
    <property type="match status" value="1"/>
</dbReference>
<comment type="caution">
    <text evidence="3">The sequence shown here is derived from an EMBL/GenBank/DDBJ whole genome shotgun (WGS) entry which is preliminary data.</text>
</comment>
<sequence>MKTDLSNLPKLLESTARVRFEDCDPFGHLNNSRYIDYFLNAREDQLRENYELDIYAHMKQSGKVWVVSSNQIAYLRELKLMEEVKIQTCLRWYTANEILMEAKMLDIENGSIKAVIWMRFAYIDARKGKRENHEPEIEAIFKAVAIDGEGKQNLYFEDRVKELKATAAAN</sequence>
<gene>
    <name evidence="3" type="ORF">DP923_12695</name>
</gene>
<dbReference type="SUPFAM" id="SSF54637">
    <property type="entry name" value="Thioesterase/thiol ester dehydrase-isomerase"/>
    <property type="match status" value="1"/>
</dbReference>
<dbReference type="AlphaFoldDB" id="A0A364RED0"/>
<keyword evidence="2" id="KW-0378">Hydrolase</keyword>
<protein>
    <submittedName>
        <fullName evidence="3">Acyl-CoA thioesterase</fullName>
    </submittedName>
</protein>
<keyword evidence="4" id="KW-1185">Reference proteome</keyword>
<dbReference type="CDD" id="cd00586">
    <property type="entry name" value="4HBT"/>
    <property type="match status" value="1"/>
</dbReference>
<dbReference type="OrthoDB" id="9791529at2"/>
<dbReference type="GO" id="GO:0047617">
    <property type="term" value="F:fatty acyl-CoA hydrolase activity"/>
    <property type="evidence" value="ECO:0007669"/>
    <property type="project" value="TreeGrafter"/>
</dbReference>
<dbReference type="RefSeq" id="WP_112306210.1">
    <property type="nucleotide sequence ID" value="NZ_QMDV01000003.1"/>
</dbReference>
<dbReference type="InterPro" id="IPR050563">
    <property type="entry name" value="4-hydroxybenzoyl-CoA_TE"/>
</dbReference>
<dbReference type="InterPro" id="IPR029069">
    <property type="entry name" value="HotDog_dom_sf"/>
</dbReference>
<dbReference type="Proteomes" id="UP000251692">
    <property type="component" value="Unassembled WGS sequence"/>
</dbReference>
<reference evidence="3 4" key="2">
    <citation type="submission" date="2018-07" db="EMBL/GenBank/DDBJ databases">
        <title>Pontibacter sp. 2b14 genomic sequence and assembly.</title>
        <authorList>
            <person name="Du Z.-J."/>
        </authorList>
    </citation>
    <scope>NUCLEOTIDE SEQUENCE [LARGE SCALE GENOMIC DNA]</scope>
    <source>
        <strain evidence="3 4">2b14</strain>
    </source>
</reference>